<comment type="caution">
    <text evidence="2">The sequence shown here is derived from an EMBL/GenBank/DDBJ whole genome shotgun (WGS) entry which is preliminary data.</text>
</comment>
<protein>
    <submittedName>
        <fullName evidence="2">Uncharacterized protein</fullName>
    </submittedName>
</protein>
<accession>A0A432ZZF9</accession>
<gene>
    <name evidence="2" type="ORF">BC936DRAFT_143413</name>
</gene>
<evidence type="ECO:0000313" key="2">
    <source>
        <dbReference type="EMBL" id="RUO95703.1"/>
    </source>
</evidence>
<keyword evidence="3" id="KW-1185">Reference proteome</keyword>
<evidence type="ECO:0000313" key="3">
    <source>
        <dbReference type="Proteomes" id="UP000268093"/>
    </source>
</evidence>
<evidence type="ECO:0000256" key="1">
    <source>
        <dbReference type="SAM" id="MobiDB-lite"/>
    </source>
</evidence>
<sequence>MPLLRGGILYFCGIRWRDAQPILAVQSGHVKASGATHVTLGPNFAPKPKVRTHNTAKASFIRQ</sequence>
<feature type="region of interest" description="Disordered" evidence="1">
    <location>
        <begin position="42"/>
        <end position="63"/>
    </location>
</feature>
<dbReference type="Proteomes" id="UP000268093">
    <property type="component" value="Unassembled WGS sequence"/>
</dbReference>
<dbReference type="EMBL" id="RBNI01026731">
    <property type="protein sequence ID" value="RUO95703.1"/>
    <property type="molecule type" value="Genomic_DNA"/>
</dbReference>
<dbReference type="AlphaFoldDB" id="A0A432ZZF9"/>
<proteinExistence type="predicted"/>
<organism evidence="2 3">
    <name type="scientific">Jimgerdemannia flammicorona</name>
    <dbReference type="NCBI Taxonomy" id="994334"/>
    <lineage>
        <taxon>Eukaryota</taxon>
        <taxon>Fungi</taxon>
        <taxon>Fungi incertae sedis</taxon>
        <taxon>Mucoromycota</taxon>
        <taxon>Mucoromycotina</taxon>
        <taxon>Endogonomycetes</taxon>
        <taxon>Endogonales</taxon>
        <taxon>Endogonaceae</taxon>
        <taxon>Jimgerdemannia</taxon>
    </lineage>
</organism>
<name>A0A432ZZF9_9FUNG</name>
<reference evidence="2 3" key="1">
    <citation type="journal article" date="2018" name="New Phytol.">
        <title>Phylogenomics of Endogonaceae and evolution of mycorrhizas within Mucoromycota.</title>
        <authorList>
            <person name="Chang Y."/>
            <person name="Desiro A."/>
            <person name="Na H."/>
            <person name="Sandor L."/>
            <person name="Lipzen A."/>
            <person name="Clum A."/>
            <person name="Barry K."/>
            <person name="Grigoriev I.V."/>
            <person name="Martin F.M."/>
            <person name="Stajich J.E."/>
            <person name="Smith M.E."/>
            <person name="Bonito G."/>
            <person name="Spatafora J.W."/>
        </authorList>
    </citation>
    <scope>NUCLEOTIDE SEQUENCE [LARGE SCALE GENOMIC DNA]</scope>
    <source>
        <strain evidence="2 3">GMNB39</strain>
    </source>
</reference>